<evidence type="ECO:0000313" key="3">
    <source>
        <dbReference type="EMBL" id="UWX72252.1"/>
    </source>
</evidence>
<accession>A0AAW3F6V2</accession>
<dbReference type="EMBL" id="CP104215">
    <property type="protein sequence ID" value="UWX72252.1"/>
    <property type="molecule type" value="Genomic_DNA"/>
</dbReference>
<reference evidence="3" key="2">
    <citation type="submission" date="2022-09" db="EMBL/GenBank/DDBJ databases">
        <title>Genomic of Burkholderia gladioli.</title>
        <authorList>
            <person name="Wu H."/>
        </authorList>
    </citation>
    <scope>NUCLEOTIDE SEQUENCE</scope>
    <source>
        <strain evidence="3">ZN-S4</strain>
    </source>
</reference>
<dbReference type="GeneID" id="66461753"/>
<proteinExistence type="predicted"/>
<reference evidence="2 4" key="1">
    <citation type="submission" date="2014-04" db="EMBL/GenBank/DDBJ databases">
        <authorList>
            <person name="Bishop-Lilly K.A."/>
            <person name="Broomall S.M."/>
            <person name="Chain P.S."/>
            <person name="Chertkov O."/>
            <person name="Coyne S.R."/>
            <person name="Daligault H.E."/>
            <person name="Davenport K.W."/>
            <person name="Erkkila T."/>
            <person name="Frey K.G."/>
            <person name="Gibbons H.S."/>
            <person name="Gu W."/>
            <person name="Jaissle J."/>
            <person name="Johnson S.L."/>
            <person name="Koroleva G.I."/>
            <person name="Ladner J.T."/>
            <person name="Lo C.-C."/>
            <person name="Minogue T.D."/>
            <person name="Munk C."/>
            <person name="Palacios G.F."/>
            <person name="Redden C.L."/>
            <person name="Rosenzweig C.N."/>
            <person name="Scholz M.B."/>
            <person name="Teshima H."/>
            <person name="Xu Y."/>
        </authorList>
    </citation>
    <scope>NUCLEOTIDE SEQUENCE [LARGE SCALE GENOMIC DNA]</scope>
    <source>
        <strain evidence="2">Gladioli</strain>
        <strain evidence="4">gladioli</strain>
    </source>
</reference>
<dbReference type="KEGG" id="bgo:BM43_4214"/>
<feature type="chain" id="PRO_5043295344" evidence="1">
    <location>
        <begin position="21"/>
        <end position="202"/>
    </location>
</feature>
<name>A0AAW3F6V2_BURGA</name>
<dbReference type="Proteomes" id="UP000029590">
    <property type="component" value="Unassembled WGS sequence"/>
</dbReference>
<dbReference type="PROSITE" id="PS51257">
    <property type="entry name" value="PROKAR_LIPOPROTEIN"/>
    <property type="match status" value="1"/>
</dbReference>
<organism evidence="2 4">
    <name type="scientific">Burkholderia gladioli</name>
    <name type="common">Pseudomonas marginata</name>
    <name type="synonym">Phytomonas marginata</name>
    <dbReference type="NCBI Taxonomy" id="28095"/>
    <lineage>
        <taxon>Bacteria</taxon>
        <taxon>Pseudomonadati</taxon>
        <taxon>Pseudomonadota</taxon>
        <taxon>Betaproteobacteria</taxon>
        <taxon>Burkholderiales</taxon>
        <taxon>Burkholderiaceae</taxon>
        <taxon>Burkholderia</taxon>
    </lineage>
</organism>
<dbReference type="EMBL" id="JPGG01000016">
    <property type="protein sequence ID" value="KGC15561.1"/>
    <property type="molecule type" value="Genomic_DNA"/>
</dbReference>
<dbReference type="AlphaFoldDB" id="A0AAW3F6V2"/>
<gene>
    <name evidence="2" type="ORF">DM48_406</name>
    <name evidence="3" type="ORF">NYZ96_27855</name>
</gene>
<evidence type="ECO:0000313" key="4">
    <source>
        <dbReference type="Proteomes" id="UP000029590"/>
    </source>
</evidence>
<feature type="signal peptide" evidence="1">
    <location>
        <begin position="1"/>
        <end position="20"/>
    </location>
</feature>
<dbReference type="RefSeq" id="WP_124083623.1">
    <property type="nucleotide sequence ID" value="NZ_CADEPT010000008.1"/>
</dbReference>
<evidence type="ECO:0000313" key="2">
    <source>
        <dbReference type="EMBL" id="KGC15561.1"/>
    </source>
</evidence>
<dbReference type="Proteomes" id="UP001059745">
    <property type="component" value="Chromosome 2"/>
</dbReference>
<keyword evidence="1" id="KW-0732">Signal</keyword>
<protein>
    <submittedName>
        <fullName evidence="2">Uncharacterized protein</fullName>
    </submittedName>
</protein>
<evidence type="ECO:0000256" key="1">
    <source>
        <dbReference type="SAM" id="SignalP"/>
    </source>
</evidence>
<sequence>MMRKFVVSIAALAACHLAHAQASPAVGIWEQLSVASAQGDHARQRRDFVFTNQKLDEDTVFSGLVDVGTRAAVVCCVKVQKGAALTLPQLLQKYQWEDDDVAHLKSITGAKYIYEARVVNDAEQNARMRKLVKSLNMPPPLSPYSAAVIAGKLSAVELDKHFTVGTAAITFSTRSLRGGDALAYQFSVNGSALTLTEQNYPD</sequence>